<dbReference type="CDD" id="cd05399">
    <property type="entry name" value="NT_Rel-Spo_like"/>
    <property type="match status" value="1"/>
</dbReference>
<dbReference type="AlphaFoldDB" id="A0A329TRX7"/>
<accession>A0A329TRX7</accession>
<dbReference type="SMART" id="SM00954">
    <property type="entry name" value="RelA_SpoT"/>
    <property type="match status" value="1"/>
</dbReference>
<evidence type="ECO:0000313" key="4">
    <source>
        <dbReference type="Proteomes" id="UP000251634"/>
    </source>
</evidence>
<evidence type="ECO:0000259" key="2">
    <source>
        <dbReference type="SMART" id="SM00954"/>
    </source>
</evidence>
<dbReference type="SUPFAM" id="SSF81301">
    <property type="entry name" value="Nucleotidyltransferase"/>
    <property type="match status" value="1"/>
</dbReference>
<name>A0A329TRX7_9FIRM</name>
<dbReference type="Proteomes" id="UP000251634">
    <property type="component" value="Unassembled WGS sequence"/>
</dbReference>
<dbReference type="GO" id="GO:0015970">
    <property type="term" value="P:guanosine tetraphosphate biosynthetic process"/>
    <property type="evidence" value="ECO:0007669"/>
    <property type="project" value="UniProtKB-UniPathway"/>
</dbReference>
<comment type="pathway">
    <text evidence="1">Purine metabolism; ppGpp biosynthesis; ppGpp from GTP: step 1/2.</text>
</comment>
<dbReference type="Pfam" id="PF04607">
    <property type="entry name" value="RelA_SpoT"/>
    <property type="match status" value="1"/>
</dbReference>
<proteinExistence type="predicted"/>
<feature type="domain" description="RelA/SpoT" evidence="2">
    <location>
        <begin position="65"/>
        <end position="172"/>
    </location>
</feature>
<dbReference type="UniPathway" id="UPA00908">
    <property type="reaction ID" value="UER00884"/>
</dbReference>
<protein>
    <recommendedName>
        <fullName evidence="2">RelA/SpoT domain-containing protein</fullName>
    </recommendedName>
</protein>
<organism evidence="3 4">
    <name type="scientific">Faecalibacterium prausnitzii</name>
    <dbReference type="NCBI Taxonomy" id="853"/>
    <lineage>
        <taxon>Bacteria</taxon>
        <taxon>Bacillati</taxon>
        <taxon>Bacillota</taxon>
        <taxon>Clostridia</taxon>
        <taxon>Eubacteriales</taxon>
        <taxon>Oscillospiraceae</taxon>
        <taxon>Faecalibacterium</taxon>
    </lineage>
</organism>
<gene>
    <name evidence="3" type="ORF">C4N25_01210</name>
</gene>
<dbReference type="RefSeq" id="WP_112114670.1">
    <property type="nucleotide sequence ID" value="NZ_PRKZ01000001.1"/>
</dbReference>
<dbReference type="InterPro" id="IPR007685">
    <property type="entry name" value="RelA_SpoT"/>
</dbReference>
<comment type="caution">
    <text evidence="3">The sequence shown here is derived from an EMBL/GenBank/DDBJ whole genome shotgun (WGS) entry which is preliminary data.</text>
</comment>
<dbReference type="EMBL" id="PRKZ01000001">
    <property type="protein sequence ID" value="RAW52064.1"/>
    <property type="molecule type" value="Genomic_DNA"/>
</dbReference>
<reference evidence="3 4" key="1">
    <citation type="submission" date="2018-02" db="EMBL/GenBank/DDBJ databases">
        <title>Complete genome sequencing of Faecalibacterium prausnitzii strains isolated from the human gut.</title>
        <authorList>
            <person name="Fitzgerald B.C."/>
            <person name="Shkoporov A.N."/>
            <person name="Ross P.R."/>
            <person name="Hill C."/>
        </authorList>
    </citation>
    <scope>NUCLEOTIDE SEQUENCE [LARGE SCALE GENOMIC DNA]</scope>
    <source>
        <strain evidence="3 4">APC942/8-14-2</strain>
    </source>
</reference>
<evidence type="ECO:0000256" key="1">
    <source>
        <dbReference type="ARBA" id="ARBA00004976"/>
    </source>
</evidence>
<dbReference type="Gene3D" id="3.30.460.10">
    <property type="entry name" value="Beta Polymerase, domain 2"/>
    <property type="match status" value="1"/>
</dbReference>
<sequence>MNEQLLKMNGLSVGILDALSFESHLGIPLKKNLHYFDKDLLIAELISMTEWLDEQEILSNIALDYRVKSLDSILLKYDRYYPDHQTRKVFNDILGFRAFCDSYDQILEEEFSPFRIADMAKGKAVDDGYRGVHVYYQKSGRHYPIEIQFNTLFDRQLNNWLHDYLYKKSYPVETGKIMREKYENGLIRNEHEFKEVLNNVLFGSKRS</sequence>
<dbReference type="InterPro" id="IPR043519">
    <property type="entry name" value="NT_sf"/>
</dbReference>
<evidence type="ECO:0000313" key="3">
    <source>
        <dbReference type="EMBL" id="RAW52064.1"/>
    </source>
</evidence>